<feature type="coiled-coil region" evidence="1">
    <location>
        <begin position="243"/>
        <end position="357"/>
    </location>
</feature>
<evidence type="ECO:0000259" key="2">
    <source>
        <dbReference type="Pfam" id="PF00535"/>
    </source>
</evidence>
<dbReference type="InterPro" id="IPR001173">
    <property type="entry name" value="Glyco_trans_2-like"/>
</dbReference>
<protein>
    <recommendedName>
        <fullName evidence="6">Glycosyl transferase family 2</fullName>
    </recommendedName>
</protein>
<dbReference type="Gene3D" id="3.90.550.10">
    <property type="entry name" value="Spore Coat Polysaccharide Biosynthesis Protein SpsA, Chain A"/>
    <property type="match status" value="1"/>
</dbReference>
<dbReference type="SUPFAM" id="SSF53335">
    <property type="entry name" value="S-adenosyl-L-methionine-dependent methyltransferases"/>
    <property type="match status" value="1"/>
</dbReference>
<dbReference type="SUPFAM" id="SSF53448">
    <property type="entry name" value="Nucleotide-diphospho-sugar transferases"/>
    <property type="match status" value="1"/>
</dbReference>
<proteinExistence type="predicted"/>
<sequence length="1104" mass="128280">MEFTGERFIPDKSDEELEIEHTQRYRMLDQLVKNKSVLDAACGEGYGSFLLSNSASKVIGVDIDLETINHAKKKYVKNNLEYFIASIDHMPFPDQSFDIIVSFETLEHVDEQTQLSFLKEVRRLLKEDGTFIISTPNKKYYSDQRGYSNEFHVKELYKEEFNELLKNHFLTVNIVSQRFEVVSIIDNPSTSAEAKFVVQEQKGNEEYYEKYMIAFCSNDSQKAKPINYVSVQSRQYGNLVERINTLQKEVAERNNHIEIQNKEIEFLREKYTELESIRSKTVEMKNATKDLTSALKYYEKENKNNEKKLKELCDALQKSEEKLQVSEKGRADLLQQLNEQLVQIENQKGHIEKLLQEERVLQNIYKSSGWNVLNRYYRLRDSLVPMNSKRRMLLKLAKMTIKKPQLMLSALNRGNFRKLKYYLKSEGTGRLNGRIDSYINKHEEEVLPSLKASEPDITEYVHLNFPIARNPKVSIIIPVYNQWKYTYLCLASILENTPDVSYEIIIADDMSSDETKNINDFVSNVKVVRDGINRGFLLNCNHAAASARGEYLFFLNNDTKVQPSWLSSLVDLMDSDSQIGMAGSKLVYPDGRQQEAGGIIWNDASGWNYGRLDDPHKPEYNYVKSVDYISGAAILVKHELWKKLGGFDERYVPAYFEDTDLAFSIRDLGYKVVFQPKSIIIHFEGISHGTDTNSGIKSYQVTNKEKFLRKWESVLKQEHFSNAEHIFWARDRSKDKKTIVVVDHYVPHYDKDAGGRATYYYLKLFVSMGFHVIFIGDNFFRHEPYTSNLQSMGIEVLYGDYYSKNIDKWIKDNGAYIDYVYLNRPHISIKYMEIFRRSTSAKIIYFGHDLHYLREMRNYELTGNTSLLKASEEWRKTEFSLFDNADVIHVVGSYEQELLQNEFPDKPVRNIPLFPYESSYHPTDKLNGFDYRKDLLFVGGFNHTPNYDGVIWFLDEIFASIKQSIPSIKLYIVGSNPPEDLKARSNEDVIITGFVSDEELERYYNQSRLVVVPLRYGAGVKGKVVEAMYYQVPVVTTSIGSEGLEESEKVMMIANDAQQFADSIIQLYQDEMMWNACSRESVQYVEKYFTREAASNILTLDFED</sequence>
<evidence type="ECO:0008006" key="6">
    <source>
        <dbReference type="Google" id="ProtNLM"/>
    </source>
</evidence>
<dbReference type="Gene3D" id="3.40.50.150">
    <property type="entry name" value="Vaccinia Virus protein VP39"/>
    <property type="match status" value="1"/>
</dbReference>
<feature type="domain" description="Glycosyltransferase 2-like" evidence="2">
    <location>
        <begin position="474"/>
        <end position="595"/>
    </location>
</feature>
<organism evidence="4 5">
    <name type="scientific">Paenibacillus silvae</name>
    <dbReference type="NCBI Taxonomy" id="1325358"/>
    <lineage>
        <taxon>Bacteria</taxon>
        <taxon>Bacillati</taxon>
        <taxon>Bacillota</taxon>
        <taxon>Bacilli</taxon>
        <taxon>Bacillales</taxon>
        <taxon>Paenibacillaceae</taxon>
        <taxon>Paenibacillus</taxon>
    </lineage>
</organism>
<feature type="domain" description="Methyltransferase type 11" evidence="3">
    <location>
        <begin position="38"/>
        <end position="133"/>
    </location>
</feature>
<name>A0ABQ1ZFS3_9BACL</name>
<dbReference type="InterPro" id="IPR013216">
    <property type="entry name" value="Methyltransf_11"/>
</dbReference>
<dbReference type="CDD" id="cd02440">
    <property type="entry name" value="AdoMet_MTases"/>
    <property type="match status" value="1"/>
</dbReference>
<dbReference type="PANTHER" id="PTHR43179">
    <property type="entry name" value="RHAMNOSYLTRANSFERASE WBBL"/>
    <property type="match status" value="1"/>
</dbReference>
<dbReference type="RefSeq" id="WP_188593741.1">
    <property type="nucleotide sequence ID" value="NZ_BMFU01000007.1"/>
</dbReference>
<accession>A0ABQ1ZFS3</accession>
<dbReference type="CDD" id="cd03801">
    <property type="entry name" value="GT4_PimA-like"/>
    <property type="match status" value="1"/>
</dbReference>
<dbReference type="Gene3D" id="3.40.50.2000">
    <property type="entry name" value="Glycogen Phosphorylase B"/>
    <property type="match status" value="1"/>
</dbReference>
<dbReference type="EMBL" id="BMFU01000007">
    <property type="protein sequence ID" value="GGH64054.1"/>
    <property type="molecule type" value="Genomic_DNA"/>
</dbReference>
<dbReference type="InterPro" id="IPR029063">
    <property type="entry name" value="SAM-dependent_MTases_sf"/>
</dbReference>
<dbReference type="Pfam" id="PF13692">
    <property type="entry name" value="Glyco_trans_1_4"/>
    <property type="match status" value="1"/>
</dbReference>
<evidence type="ECO:0000256" key="1">
    <source>
        <dbReference type="SAM" id="Coils"/>
    </source>
</evidence>
<dbReference type="Proteomes" id="UP000652153">
    <property type="component" value="Unassembled WGS sequence"/>
</dbReference>
<dbReference type="CDD" id="cd04186">
    <property type="entry name" value="GT_2_like_c"/>
    <property type="match status" value="1"/>
</dbReference>
<dbReference type="Pfam" id="PF00535">
    <property type="entry name" value="Glycos_transf_2"/>
    <property type="match status" value="1"/>
</dbReference>
<keyword evidence="1" id="KW-0175">Coiled coil</keyword>
<evidence type="ECO:0000259" key="3">
    <source>
        <dbReference type="Pfam" id="PF08241"/>
    </source>
</evidence>
<dbReference type="InterPro" id="IPR029044">
    <property type="entry name" value="Nucleotide-diphossugar_trans"/>
</dbReference>
<keyword evidence="5" id="KW-1185">Reference proteome</keyword>
<gene>
    <name evidence="4" type="ORF">GCM10008014_42050</name>
</gene>
<evidence type="ECO:0000313" key="5">
    <source>
        <dbReference type="Proteomes" id="UP000652153"/>
    </source>
</evidence>
<dbReference type="SUPFAM" id="SSF53756">
    <property type="entry name" value="UDP-Glycosyltransferase/glycogen phosphorylase"/>
    <property type="match status" value="1"/>
</dbReference>
<dbReference type="Pfam" id="PF08241">
    <property type="entry name" value="Methyltransf_11"/>
    <property type="match status" value="1"/>
</dbReference>
<comment type="caution">
    <text evidence="4">The sequence shown here is derived from an EMBL/GenBank/DDBJ whole genome shotgun (WGS) entry which is preliminary data.</text>
</comment>
<reference evidence="5" key="1">
    <citation type="journal article" date="2019" name="Int. J. Syst. Evol. Microbiol.">
        <title>The Global Catalogue of Microorganisms (GCM) 10K type strain sequencing project: providing services to taxonomists for standard genome sequencing and annotation.</title>
        <authorList>
            <consortium name="The Broad Institute Genomics Platform"/>
            <consortium name="The Broad Institute Genome Sequencing Center for Infectious Disease"/>
            <person name="Wu L."/>
            <person name="Ma J."/>
        </authorList>
    </citation>
    <scope>NUCLEOTIDE SEQUENCE [LARGE SCALE GENOMIC DNA]</scope>
    <source>
        <strain evidence="5">CGMCC 1.12770</strain>
    </source>
</reference>
<dbReference type="PANTHER" id="PTHR43179:SF7">
    <property type="entry name" value="RHAMNOSYLTRANSFERASE WBBL"/>
    <property type="match status" value="1"/>
</dbReference>
<evidence type="ECO:0000313" key="4">
    <source>
        <dbReference type="EMBL" id="GGH64054.1"/>
    </source>
</evidence>